<gene>
    <name evidence="3" type="ORF">EJP67_20530</name>
</gene>
<dbReference type="InterPro" id="IPR012495">
    <property type="entry name" value="TadE-like_dom"/>
</dbReference>
<proteinExistence type="predicted"/>
<name>A0A433MNA1_9BURK</name>
<protein>
    <submittedName>
        <fullName evidence="3">Pilus assembly protein</fullName>
    </submittedName>
</protein>
<evidence type="ECO:0000313" key="3">
    <source>
        <dbReference type="EMBL" id="RUR69447.1"/>
    </source>
</evidence>
<keyword evidence="1" id="KW-1133">Transmembrane helix</keyword>
<reference evidence="3 4" key="1">
    <citation type="submission" date="2018-12" db="EMBL/GenBank/DDBJ databases">
        <title>The genome sequences of Variovorax guangxiensis DSM 27352.</title>
        <authorList>
            <person name="Gao J."/>
            <person name="Sun J."/>
        </authorList>
    </citation>
    <scope>NUCLEOTIDE SEQUENCE [LARGE SCALE GENOMIC DNA]</scope>
    <source>
        <strain evidence="3 4">DSM 27352</strain>
    </source>
</reference>
<evidence type="ECO:0000313" key="4">
    <source>
        <dbReference type="Proteomes" id="UP000281118"/>
    </source>
</evidence>
<evidence type="ECO:0000259" key="2">
    <source>
        <dbReference type="Pfam" id="PF07811"/>
    </source>
</evidence>
<dbReference type="AlphaFoldDB" id="A0A433MNA1"/>
<dbReference type="Pfam" id="PF07811">
    <property type="entry name" value="TadE"/>
    <property type="match status" value="1"/>
</dbReference>
<evidence type="ECO:0000256" key="1">
    <source>
        <dbReference type="SAM" id="Phobius"/>
    </source>
</evidence>
<feature type="domain" description="TadE-like" evidence="2">
    <location>
        <begin position="4"/>
        <end position="46"/>
    </location>
</feature>
<sequence length="152" mass="16413">MQRGVAAIEFAMVFVILFSVLYALATFGAVFYMQQSITRASEEGARTVGLLTPAPTAGDQRVKDAVYDSLANSIVVPASANTSIAARRSWIIANVPVDVARSTPSSPGAYIRYVVTVRYPYSANQLLPTIPLVEQWMPDQLQSRTTAALQAS</sequence>
<dbReference type="OrthoDB" id="8848264at2"/>
<feature type="transmembrane region" description="Helical" evidence="1">
    <location>
        <begin position="6"/>
        <end position="32"/>
    </location>
</feature>
<dbReference type="EMBL" id="RXFT01000009">
    <property type="protein sequence ID" value="RUR69447.1"/>
    <property type="molecule type" value="Genomic_DNA"/>
</dbReference>
<accession>A0A433MNA1</accession>
<organism evidence="3 4">
    <name type="scientific">Variovorax guangxiensis</name>
    <dbReference type="NCBI Taxonomy" id="1775474"/>
    <lineage>
        <taxon>Bacteria</taxon>
        <taxon>Pseudomonadati</taxon>
        <taxon>Pseudomonadota</taxon>
        <taxon>Betaproteobacteria</taxon>
        <taxon>Burkholderiales</taxon>
        <taxon>Comamonadaceae</taxon>
        <taxon>Variovorax</taxon>
    </lineage>
</organism>
<comment type="caution">
    <text evidence="3">The sequence shown here is derived from an EMBL/GenBank/DDBJ whole genome shotgun (WGS) entry which is preliminary data.</text>
</comment>
<keyword evidence="1" id="KW-0812">Transmembrane</keyword>
<dbReference type="Proteomes" id="UP000281118">
    <property type="component" value="Unassembled WGS sequence"/>
</dbReference>
<keyword evidence="1" id="KW-0472">Membrane</keyword>